<feature type="transmembrane region" description="Helical" evidence="1">
    <location>
        <begin position="112"/>
        <end position="132"/>
    </location>
</feature>
<dbReference type="EMBL" id="DS989843">
    <property type="protein sequence ID" value="EDX77680.1"/>
    <property type="molecule type" value="Genomic_DNA"/>
</dbReference>
<name>B4VKN2_9CYAN</name>
<feature type="transmembrane region" description="Helical" evidence="1">
    <location>
        <begin position="81"/>
        <end position="100"/>
    </location>
</feature>
<feature type="transmembrane region" description="Helical" evidence="1">
    <location>
        <begin position="239"/>
        <end position="261"/>
    </location>
</feature>
<keyword evidence="1" id="KW-0472">Membrane</keyword>
<dbReference type="OrthoDB" id="416867at2"/>
<feature type="transmembrane region" description="Helical" evidence="1">
    <location>
        <begin position="399"/>
        <end position="416"/>
    </location>
</feature>
<dbReference type="Proteomes" id="UP000003835">
    <property type="component" value="Unassembled WGS sequence"/>
</dbReference>
<feature type="transmembrane region" description="Helical" evidence="1">
    <location>
        <begin position="152"/>
        <end position="174"/>
    </location>
</feature>
<dbReference type="STRING" id="118168.MC7420_3004"/>
<sequence length="453" mass="51605">MPSQKFRRQLRQEAHQWQSEGLIDPSVYEQLAQRYQFGELETASRNQFVSILLLIGSILLGVGAIAFFAANWQVWSRELKVALLLLLFIGFNTAGFVLWQRPKGGQRRLGQILLMLGALILGVNMALISQLFQQNRPAYQLLLLWGVGVLGMAYSLRLTGLGILSALLITIGYIQGQGQPEFLAIGEIGWLRLMVRFMPVVAGVMFIPLAYWCGSRWIFRLGAIAVIYSLEVNLLSLNVLIAPAWVSAIACALPPALLWGYRDRFWRRYLPNAKSFESTARTLAIIFLSLLFSLLSFYWMWNVSFMPSANNAFHVPWYILVNLFIFVSITIWEWLHRWRQFNRTTSFVAFMIVISAVIPYWHLRTGSLDIAAVLTFNLMLLVLAIGIIRKGITQAQRRFFWGGLVLLTLQVLSRMVEYNTDLLFKSLVFLLCGCGIIAAGVTFEYYIRAQHSK</sequence>
<dbReference type="Pfam" id="PF09925">
    <property type="entry name" value="DUF2157"/>
    <property type="match status" value="1"/>
</dbReference>
<evidence type="ECO:0000256" key="1">
    <source>
        <dbReference type="SAM" id="Phobius"/>
    </source>
</evidence>
<gene>
    <name evidence="3" type="ORF">MC7420_3004</name>
</gene>
<organism evidence="3 4">
    <name type="scientific">Coleofasciculus chthonoplastes PCC 7420</name>
    <dbReference type="NCBI Taxonomy" id="118168"/>
    <lineage>
        <taxon>Bacteria</taxon>
        <taxon>Bacillati</taxon>
        <taxon>Cyanobacteriota</taxon>
        <taxon>Cyanophyceae</taxon>
        <taxon>Coleofasciculales</taxon>
        <taxon>Coleofasciculaceae</taxon>
        <taxon>Coleofasciculus</taxon>
    </lineage>
</organism>
<keyword evidence="1" id="KW-1133">Transmembrane helix</keyword>
<feature type="transmembrane region" description="Helical" evidence="1">
    <location>
        <begin position="48"/>
        <end position="69"/>
    </location>
</feature>
<feature type="transmembrane region" description="Helical" evidence="1">
    <location>
        <begin position="368"/>
        <end position="387"/>
    </location>
</feature>
<dbReference type="eggNOG" id="COG4872">
    <property type="taxonomic scope" value="Bacteria"/>
</dbReference>
<dbReference type="HOGENOM" id="CLU_026976_0_0_3"/>
<evidence type="ECO:0000259" key="2">
    <source>
        <dbReference type="Pfam" id="PF09925"/>
    </source>
</evidence>
<feature type="transmembrane region" description="Helical" evidence="1">
    <location>
        <begin position="282"/>
        <end position="301"/>
    </location>
</feature>
<feature type="transmembrane region" description="Helical" evidence="1">
    <location>
        <begin position="422"/>
        <end position="447"/>
    </location>
</feature>
<feature type="transmembrane region" description="Helical" evidence="1">
    <location>
        <begin position="313"/>
        <end position="332"/>
    </location>
</feature>
<keyword evidence="1" id="KW-0812">Transmembrane</keyword>
<feature type="transmembrane region" description="Helical" evidence="1">
    <location>
        <begin position="195"/>
        <end position="219"/>
    </location>
</feature>
<reference evidence="3 4" key="1">
    <citation type="submission" date="2008-07" db="EMBL/GenBank/DDBJ databases">
        <authorList>
            <person name="Tandeau de Marsac N."/>
            <person name="Ferriera S."/>
            <person name="Johnson J."/>
            <person name="Kravitz S."/>
            <person name="Beeson K."/>
            <person name="Sutton G."/>
            <person name="Rogers Y.-H."/>
            <person name="Friedman R."/>
            <person name="Frazier M."/>
            <person name="Venter J.C."/>
        </authorList>
    </citation>
    <scope>NUCLEOTIDE SEQUENCE [LARGE SCALE GENOMIC DNA]</scope>
    <source>
        <strain evidence="3 4">PCC 7420</strain>
    </source>
</reference>
<dbReference type="InterPro" id="IPR018677">
    <property type="entry name" value="DUF2157"/>
</dbReference>
<evidence type="ECO:0000313" key="3">
    <source>
        <dbReference type="EMBL" id="EDX77680.1"/>
    </source>
</evidence>
<keyword evidence="4" id="KW-1185">Reference proteome</keyword>
<dbReference type="RefSeq" id="WP_006098941.1">
    <property type="nucleotide sequence ID" value="NZ_DS989843.1"/>
</dbReference>
<dbReference type="AlphaFoldDB" id="B4VKN2"/>
<feature type="transmembrane region" description="Helical" evidence="1">
    <location>
        <begin position="344"/>
        <end position="362"/>
    </location>
</feature>
<accession>B4VKN2</accession>
<feature type="domain" description="DUF2157" evidence="2">
    <location>
        <begin position="15"/>
        <end position="161"/>
    </location>
</feature>
<evidence type="ECO:0000313" key="4">
    <source>
        <dbReference type="Proteomes" id="UP000003835"/>
    </source>
</evidence>
<proteinExistence type="predicted"/>
<protein>
    <recommendedName>
        <fullName evidence="2">DUF2157 domain-containing protein</fullName>
    </recommendedName>
</protein>